<dbReference type="EMBL" id="JAFHLB010000061">
    <property type="protein sequence ID" value="MBN3580613.1"/>
    <property type="molecule type" value="Genomic_DNA"/>
</dbReference>
<name>A0ABS3AAT4_9VIBR</name>
<dbReference type="Proteomes" id="UP000779070">
    <property type="component" value="Unassembled WGS sequence"/>
</dbReference>
<keyword evidence="3" id="KW-1185">Reference proteome</keyword>
<keyword evidence="1" id="KW-1133">Transmembrane helix</keyword>
<organism evidence="2 3">
    <name type="scientific">Vibrio neptunius</name>
    <dbReference type="NCBI Taxonomy" id="170651"/>
    <lineage>
        <taxon>Bacteria</taxon>
        <taxon>Pseudomonadati</taxon>
        <taxon>Pseudomonadota</taxon>
        <taxon>Gammaproteobacteria</taxon>
        <taxon>Vibrionales</taxon>
        <taxon>Vibrionaceae</taxon>
        <taxon>Vibrio</taxon>
    </lineage>
</organism>
<sequence length="254" mass="30174">MIKPSILFVLILCISGYVFAQQWHKTHYQLKRSNGYHTFLMSAAIGLFLFAIGTIVYALGIWLGKLTGWHFSVGELVLIGVFRSESTHTEFALFDISIIALILSWLLPKLYYINEERKFSKFMFEFSMDSESPEFTQLFFKSHYHELPILFTMSDRKVYIGYIYEIQTGHFNDIYIVPYLSGYRDRDTLELHKITPYHAVMEDIENEQEDSVELDKFTIALPLREIVHAHLHDFRYEERFREKEEEHKEPEIYL</sequence>
<evidence type="ECO:0000256" key="1">
    <source>
        <dbReference type="SAM" id="Phobius"/>
    </source>
</evidence>
<feature type="transmembrane region" description="Helical" evidence="1">
    <location>
        <begin position="36"/>
        <end position="59"/>
    </location>
</feature>
<evidence type="ECO:0000313" key="3">
    <source>
        <dbReference type="Proteomes" id="UP000779070"/>
    </source>
</evidence>
<protein>
    <submittedName>
        <fullName evidence="2">Uncharacterized protein</fullName>
    </submittedName>
</protein>
<evidence type="ECO:0000313" key="2">
    <source>
        <dbReference type="EMBL" id="MBN3580613.1"/>
    </source>
</evidence>
<keyword evidence="1" id="KW-0472">Membrane</keyword>
<accession>A0ABS3AAT4</accession>
<proteinExistence type="predicted"/>
<dbReference type="RefSeq" id="WP_206372250.1">
    <property type="nucleotide sequence ID" value="NZ_CAWPTM010000095.1"/>
</dbReference>
<reference evidence="2 3" key="1">
    <citation type="submission" date="2021-02" db="EMBL/GenBank/DDBJ databases">
        <title>Draft Genome Sequences of 5 Vibrio neptunius Strains Isolated From of Bivalve Hatcheries.</title>
        <authorList>
            <person name="Galvis F."/>
            <person name="Barja J.L."/>
            <person name="Lemos M.L."/>
            <person name="Balado M."/>
        </authorList>
    </citation>
    <scope>NUCLEOTIDE SEQUENCE [LARGE SCALE GENOMIC DNA]</scope>
    <source>
        <strain evidence="2 3">PP-145.98</strain>
    </source>
</reference>
<gene>
    <name evidence="2" type="ORF">JYA62_23660</name>
</gene>
<comment type="caution">
    <text evidence="2">The sequence shown here is derived from an EMBL/GenBank/DDBJ whole genome shotgun (WGS) entry which is preliminary data.</text>
</comment>
<keyword evidence="1" id="KW-0812">Transmembrane</keyword>
<feature type="transmembrane region" description="Helical" evidence="1">
    <location>
        <begin position="91"/>
        <end position="113"/>
    </location>
</feature>